<organism evidence="2 3">
    <name type="scientific">Steroidobacter flavus</name>
    <dbReference type="NCBI Taxonomy" id="1842136"/>
    <lineage>
        <taxon>Bacteria</taxon>
        <taxon>Pseudomonadati</taxon>
        <taxon>Pseudomonadota</taxon>
        <taxon>Gammaproteobacteria</taxon>
        <taxon>Steroidobacterales</taxon>
        <taxon>Steroidobacteraceae</taxon>
        <taxon>Steroidobacter</taxon>
    </lineage>
</organism>
<dbReference type="EMBL" id="JBHSDU010000003">
    <property type="protein sequence ID" value="MFC4308723.1"/>
    <property type="molecule type" value="Genomic_DNA"/>
</dbReference>
<dbReference type="Proteomes" id="UP001595904">
    <property type="component" value="Unassembled WGS sequence"/>
</dbReference>
<dbReference type="InterPro" id="IPR029063">
    <property type="entry name" value="SAM-dependent_MTases_sf"/>
</dbReference>
<accession>A0ABV8SQ97</accession>
<gene>
    <name evidence="2" type="ORF">ACFPN2_06485</name>
</gene>
<dbReference type="GO" id="GO:0008168">
    <property type="term" value="F:methyltransferase activity"/>
    <property type="evidence" value="ECO:0007669"/>
    <property type="project" value="UniProtKB-KW"/>
</dbReference>
<evidence type="ECO:0000313" key="3">
    <source>
        <dbReference type="Proteomes" id="UP001595904"/>
    </source>
</evidence>
<dbReference type="GO" id="GO:0032259">
    <property type="term" value="P:methylation"/>
    <property type="evidence" value="ECO:0007669"/>
    <property type="project" value="UniProtKB-KW"/>
</dbReference>
<protein>
    <submittedName>
        <fullName evidence="2">MnmC family methyltransferase</fullName>
    </submittedName>
</protein>
<feature type="domain" description="MnmC-like methyltransferase" evidence="1">
    <location>
        <begin position="137"/>
        <end position="255"/>
    </location>
</feature>
<reference evidence="3" key="1">
    <citation type="journal article" date="2019" name="Int. J. Syst. Evol. Microbiol.">
        <title>The Global Catalogue of Microorganisms (GCM) 10K type strain sequencing project: providing services to taxonomists for standard genome sequencing and annotation.</title>
        <authorList>
            <consortium name="The Broad Institute Genomics Platform"/>
            <consortium name="The Broad Institute Genome Sequencing Center for Infectious Disease"/>
            <person name="Wu L."/>
            <person name="Ma J."/>
        </authorList>
    </citation>
    <scope>NUCLEOTIDE SEQUENCE [LARGE SCALE GENOMIC DNA]</scope>
    <source>
        <strain evidence="3">CGMCC 1.10759</strain>
    </source>
</reference>
<dbReference type="Gene3D" id="3.40.50.150">
    <property type="entry name" value="Vaccinia Virus protein VP39"/>
    <property type="match status" value="1"/>
</dbReference>
<evidence type="ECO:0000313" key="2">
    <source>
        <dbReference type="EMBL" id="MFC4308723.1"/>
    </source>
</evidence>
<dbReference type="Pfam" id="PF05430">
    <property type="entry name" value="Methyltransf_30"/>
    <property type="match status" value="1"/>
</dbReference>
<keyword evidence="3" id="KW-1185">Reference proteome</keyword>
<comment type="caution">
    <text evidence="2">The sequence shown here is derived from an EMBL/GenBank/DDBJ whole genome shotgun (WGS) entry which is preliminary data.</text>
</comment>
<dbReference type="InterPro" id="IPR008471">
    <property type="entry name" value="MnmC-like_methylTransf"/>
</dbReference>
<sequence>MARGRGALTHSTILINLPNSTVNRKQHMLDVGRYEVVVRDGIGRIRDKASGEVMHSVNDPAEEAHALYVEQSRLVERLQETSTEPLVVWDVGLGAAANAMATIQAAEAMNVADRGRRLLLISFENDLNSLKLALHHRQWFKHLEHAAPEQLLAEGRWVSQDGSIEWRLLKGDFATLKFVAPLPDLIFFDPFSFKTDSKLWAVASFRELLQVCNGHATELFTYTNSTAVRAAMLVAGFYVAKGCATGPKSETTIGLSPLAAIGSHRRELLGAAWLLRWSRSGAQTPFGVSANDESWRAAVTEHPQFQLT</sequence>
<name>A0ABV8SQ97_9GAMM</name>
<proteinExistence type="predicted"/>
<keyword evidence="2" id="KW-0489">Methyltransferase</keyword>
<keyword evidence="2" id="KW-0808">Transferase</keyword>
<evidence type="ECO:0000259" key="1">
    <source>
        <dbReference type="Pfam" id="PF05430"/>
    </source>
</evidence>